<keyword evidence="2" id="KW-1185">Reference proteome</keyword>
<evidence type="ECO:0000313" key="2">
    <source>
        <dbReference type="Proteomes" id="UP001157006"/>
    </source>
</evidence>
<organism evidence="1 2">
    <name type="scientific">Vicia faba</name>
    <name type="common">Broad bean</name>
    <name type="synonym">Faba vulgaris</name>
    <dbReference type="NCBI Taxonomy" id="3906"/>
    <lineage>
        <taxon>Eukaryota</taxon>
        <taxon>Viridiplantae</taxon>
        <taxon>Streptophyta</taxon>
        <taxon>Embryophyta</taxon>
        <taxon>Tracheophyta</taxon>
        <taxon>Spermatophyta</taxon>
        <taxon>Magnoliopsida</taxon>
        <taxon>eudicotyledons</taxon>
        <taxon>Gunneridae</taxon>
        <taxon>Pentapetalae</taxon>
        <taxon>rosids</taxon>
        <taxon>fabids</taxon>
        <taxon>Fabales</taxon>
        <taxon>Fabaceae</taxon>
        <taxon>Papilionoideae</taxon>
        <taxon>50 kb inversion clade</taxon>
        <taxon>NPAAA clade</taxon>
        <taxon>Hologalegina</taxon>
        <taxon>IRL clade</taxon>
        <taxon>Fabeae</taxon>
        <taxon>Vicia</taxon>
    </lineage>
</organism>
<dbReference type="Proteomes" id="UP001157006">
    <property type="component" value="Chromosome 2"/>
</dbReference>
<accession>A0AAV0ZHF0</accession>
<sequence>MHDSVHDLAMYVASVDFRGTSYVHHLSLTENTGLDEIPFSQLVFTKSILFPIVGVGSNSTAFLNRCMSNLRHFLKAKKNLISLQHLETTTKQRVLPEDKIANLSSLQTLRI</sequence>
<dbReference type="EMBL" id="OX451737">
    <property type="protein sequence ID" value="CAI8598075.1"/>
    <property type="molecule type" value="Genomic_DNA"/>
</dbReference>
<dbReference type="AlphaFoldDB" id="A0AAV0ZHF0"/>
<gene>
    <name evidence="1" type="ORF">VFH_II110920</name>
</gene>
<name>A0AAV0ZHF0_VICFA</name>
<reference evidence="1 2" key="1">
    <citation type="submission" date="2023-01" db="EMBL/GenBank/DDBJ databases">
        <authorList>
            <person name="Kreplak J."/>
        </authorList>
    </citation>
    <scope>NUCLEOTIDE SEQUENCE [LARGE SCALE GENOMIC DNA]</scope>
</reference>
<evidence type="ECO:0000313" key="1">
    <source>
        <dbReference type="EMBL" id="CAI8598075.1"/>
    </source>
</evidence>
<proteinExistence type="predicted"/>
<protein>
    <submittedName>
        <fullName evidence="1">Uncharacterized protein</fullName>
    </submittedName>
</protein>